<dbReference type="Proteomes" id="UP000242755">
    <property type="component" value="Unassembled WGS sequence"/>
</dbReference>
<proteinExistence type="predicted"/>
<reference evidence="3 6" key="1">
    <citation type="submission" date="2016-01" db="EMBL/GenBank/DDBJ databases">
        <title>Use of Whole Genome Sequencing to ascertain that Brevibacterium massiliense (Roux, Raoult 2009) is a later heterotypic synonym of Brevibacterium ravenspurgense (Mages 2008).</title>
        <authorList>
            <person name="Bernier A.-M."/>
            <person name="Burdz T."/>
            <person name="Huynh C."/>
            <person name="Pachecho A.L."/>
            <person name="Wiebe D."/>
            <person name="Bonner C."/>
            <person name="Bernard K."/>
        </authorList>
    </citation>
    <scope>NUCLEOTIDE SEQUENCE [LARGE SCALE GENOMIC DNA]</scope>
    <source>
        <strain evidence="3 6">CCUG56047</strain>
    </source>
</reference>
<organism evidence="3 6">
    <name type="scientific">Brevibacterium ravenspurgense</name>
    <dbReference type="NCBI Taxonomy" id="479117"/>
    <lineage>
        <taxon>Bacteria</taxon>
        <taxon>Bacillati</taxon>
        <taxon>Actinomycetota</taxon>
        <taxon>Actinomycetes</taxon>
        <taxon>Micrococcales</taxon>
        <taxon>Brevibacteriaceae</taxon>
        <taxon>Brevibacterium</taxon>
    </lineage>
</organism>
<evidence type="ECO:0000256" key="2">
    <source>
        <dbReference type="SAM" id="Phobius"/>
    </source>
</evidence>
<protein>
    <submittedName>
        <fullName evidence="3">Uncharacterized protein</fullName>
    </submittedName>
</protein>
<dbReference type="EMBL" id="LQQC01000004">
    <property type="protein sequence ID" value="KXZ59433.1"/>
    <property type="molecule type" value="Genomic_DNA"/>
</dbReference>
<dbReference type="EMBL" id="PKGO01000010">
    <property type="protein sequence ID" value="PKY69544.1"/>
    <property type="molecule type" value="Genomic_DNA"/>
</dbReference>
<feature type="transmembrane region" description="Helical" evidence="2">
    <location>
        <begin position="22"/>
        <end position="44"/>
    </location>
</feature>
<evidence type="ECO:0000313" key="4">
    <source>
        <dbReference type="EMBL" id="PKY69544.1"/>
    </source>
</evidence>
<reference evidence="4 5" key="2">
    <citation type="submission" date="2017-12" db="EMBL/GenBank/DDBJ databases">
        <title>Phylogenetic diversity of female urinary microbiome.</title>
        <authorList>
            <person name="Thomas-White K."/>
            <person name="Wolfe A.J."/>
        </authorList>
    </citation>
    <scope>NUCLEOTIDE SEQUENCE [LARGE SCALE GENOMIC DNA]</scope>
    <source>
        <strain evidence="4 5">UMB0426</strain>
    </source>
</reference>
<keyword evidence="2" id="KW-1133">Transmembrane helix</keyword>
<gene>
    <name evidence="3" type="ORF">Bravens_00367</name>
    <name evidence="4" type="ORF">CYJ40_09570</name>
</gene>
<evidence type="ECO:0000313" key="6">
    <source>
        <dbReference type="Proteomes" id="UP000243589"/>
    </source>
</evidence>
<sequence>MLDTIVFAVAQQQPPKMPDPVLVTPGTIGFVATALVVVATIFLIRDAVRRIRRIRARDGARVEYTIPLRKDGDLEGQQSARPDWQGPEERQDGDSGQTGPEDTRTDS</sequence>
<keyword evidence="6" id="KW-1185">Reference proteome</keyword>
<dbReference type="PATRIC" id="fig|479117.4.peg.363"/>
<keyword evidence="2" id="KW-0472">Membrane</keyword>
<name>A0A150HBG5_9MICO</name>
<evidence type="ECO:0000256" key="1">
    <source>
        <dbReference type="SAM" id="MobiDB-lite"/>
    </source>
</evidence>
<feature type="region of interest" description="Disordered" evidence="1">
    <location>
        <begin position="68"/>
        <end position="107"/>
    </location>
</feature>
<comment type="caution">
    <text evidence="3">The sequence shown here is derived from an EMBL/GenBank/DDBJ whole genome shotgun (WGS) entry which is preliminary data.</text>
</comment>
<evidence type="ECO:0000313" key="5">
    <source>
        <dbReference type="Proteomes" id="UP000242755"/>
    </source>
</evidence>
<keyword evidence="2" id="KW-0812">Transmembrane</keyword>
<dbReference type="Proteomes" id="UP000243589">
    <property type="component" value="Unassembled WGS sequence"/>
</dbReference>
<evidence type="ECO:0000313" key="3">
    <source>
        <dbReference type="EMBL" id="KXZ59433.1"/>
    </source>
</evidence>
<dbReference type="RefSeq" id="WP_019175601.1">
    <property type="nucleotide sequence ID" value="NZ_LQQC01000004.1"/>
</dbReference>
<dbReference type="STRING" id="1176165.GCA_001584405_01963"/>
<accession>A0A150HBG5</accession>
<dbReference type="AlphaFoldDB" id="A0A150HBG5"/>